<accession>A0A699WPM2</accession>
<evidence type="ECO:0000313" key="1">
    <source>
        <dbReference type="EMBL" id="GFD49407.1"/>
    </source>
</evidence>
<feature type="non-terminal residue" evidence="1">
    <location>
        <position position="101"/>
    </location>
</feature>
<dbReference type="EMBL" id="BKCJ011741160">
    <property type="protein sequence ID" value="GFD49407.1"/>
    <property type="molecule type" value="Genomic_DNA"/>
</dbReference>
<name>A0A699WPM2_TANCI</name>
<organism evidence="1">
    <name type="scientific">Tanacetum cinerariifolium</name>
    <name type="common">Dalmatian daisy</name>
    <name type="synonym">Chrysanthemum cinerariifolium</name>
    <dbReference type="NCBI Taxonomy" id="118510"/>
    <lineage>
        <taxon>Eukaryota</taxon>
        <taxon>Viridiplantae</taxon>
        <taxon>Streptophyta</taxon>
        <taxon>Embryophyta</taxon>
        <taxon>Tracheophyta</taxon>
        <taxon>Spermatophyta</taxon>
        <taxon>Magnoliopsida</taxon>
        <taxon>eudicotyledons</taxon>
        <taxon>Gunneridae</taxon>
        <taxon>Pentapetalae</taxon>
        <taxon>asterids</taxon>
        <taxon>campanulids</taxon>
        <taxon>Asterales</taxon>
        <taxon>Asteraceae</taxon>
        <taxon>Asteroideae</taxon>
        <taxon>Anthemideae</taxon>
        <taxon>Anthemidinae</taxon>
        <taxon>Tanacetum</taxon>
    </lineage>
</organism>
<proteinExistence type="predicted"/>
<comment type="caution">
    <text evidence="1">The sequence shown here is derived from an EMBL/GenBank/DDBJ whole genome shotgun (WGS) entry which is preliminary data.</text>
</comment>
<protein>
    <submittedName>
        <fullName evidence="1">Uncharacterized protein</fullName>
    </submittedName>
</protein>
<dbReference type="AlphaFoldDB" id="A0A699WPM2"/>
<reference evidence="1" key="1">
    <citation type="journal article" date="2019" name="Sci. Rep.">
        <title>Draft genome of Tanacetum cinerariifolium, the natural source of mosquito coil.</title>
        <authorList>
            <person name="Yamashiro T."/>
            <person name="Shiraishi A."/>
            <person name="Satake H."/>
            <person name="Nakayama K."/>
        </authorList>
    </citation>
    <scope>NUCLEOTIDE SEQUENCE</scope>
</reference>
<gene>
    <name evidence="1" type="ORF">Tci_921376</name>
</gene>
<sequence>MDVNTTPNAARGEATITIGNEKHTIRFGMNVMRDVTKLTGLGTGEFANLLSTDFPEASTALVACAVKRLPGKEKFTQDDAGDLLDYLAANAPDETDALAEA</sequence>